<dbReference type="Proteomes" id="UP000692816">
    <property type="component" value="Unassembled WGS sequence"/>
</dbReference>
<gene>
    <name evidence="3" type="ORF">J4P68_04750</name>
</gene>
<dbReference type="Gene3D" id="1.10.10.2910">
    <property type="match status" value="1"/>
</dbReference>
<feature type="region of interest" description="Disordered" evidence="1">
    <location>
        <begin position="368"/>
        <end position="389"/>
    </location>
</feature>
<dbReference type="PANTHER" id="PTHR43236">
    <property type="entry name" value="ANTITOXIN HIGA1"/>
    <property type="match status" value="1"/>
</dbReference>
<evidence type="ECO:0000256" key="1">
    <source>
        <dbReference type="SAM" id="MobiDB-lite"/>
    </source>
</evidence>
<keyword evidence="4" id="KW-1185">Reference proteome</keyword>
<reference evidence="3" key="1">
    <citation type="journal article" date="2021" name="Int. J. Syst. Evol. Microbiol.">
        <title>Bradyrhizobium septentrionale sp. nov. (sv. septentrionale) and Bradyrhizobium quebecense sp. nov. (sv. septentrionale) associated with legumes native to Canada possess rearranged symbiosis genes and numerous insertion sequences.</title>
        <authorList>
            <person name="Bromfield E.S.P."/>
            <person name="Cloutier S."/>
        </authorList>
    </citation>
    <scope>NUCLEOTIDE SEQUENCE</scope>
    <source>
        <strain evidence="3">12S5</strain>
    </source>
</reference>
<comment type="caution">
    <text evidence="3">The sequence shown here is derived from an EMBL/GenBank/DDBJ whole genome shotgun (WGS) entry which is preliminary data.</text>
</comment>
<dbReference type="InterPro" id="IPR052345">
    <property type="entry name" value="Rad_response_metalloprotease"/>
</dbReference>
<feature type="compositionally biased region" description="Basic and acidic residues" evidence="1">
    <location>
        <begin position="368"/>
        <end position="379"/>
    </location>
</feature>
<dbReference type="EMBL" id="JAGEPA010000001">
    <property type="protein sequence ID" value="MBO1428737.1"/>
    <property type="molecule type" value="Genomic_DNA"/>
</dbReference>
<protein>
    <submittedName>
        <fullName evidence="3">ImmA/IrrE family metallo-endopeptidase</fullName>
    </submittedName>
</protein>
<organism evidence="3 4">
    <name type="scientific">Bradyrhizobium quebecense</name>
    <dbReference type="NCBI Taxonomy" id="2748629"/>
    <lineage>
        <taxon>Bacteria</taxon>
        <taxon>Pseudomonadati</taxon>
        <taxon>Pseudomonadota</taxon>
        <taxon>Alphaproteobacteria</taxon>
        <taxon>Hyphomicrobiales</taxon>
        <taxon>Nitrobacteraceae</taxon>
        <taxon>Bradyrhizobium</taxon>
    </lineage>
</organism>
<dbReference type="Pfam" id="PF06114">
    <property type="entry name" value="Peptidase_M78"/>
    <property type="match status" value="1"/>
</dbReference>
<accession>A0ABS3MB73</accession>
<dbReference type="InterPro" id="IPR010359">
    <property type="entry name" value="IrrE_HExxH"/>
</dbReference>
<evidence type="ECO:0000313" key="4">
    <source>
        <dbReference type="Proteomes" id="UP000692816"/>
    </source>
</evidence>
<feature type="domain" description="IrrE N-terminal-like" evidence="2">
    <location>
        <begin position="164"/>
        <end position="286"/>
    </location>
</feature>
<dbReference type="RefSeq" id="WP_207830845.1">
    <property type="nucleotide sequence ID" value="NZ_CP088282.1"/>
</dbReference>
<proteinExistence type="predicted"/>
<dbReference type="PANTHER" id="PTHR43236:SF2">
    <property type="entry name" value="BLL0069 PROTEIN"/>
    <property type="match status" value="1"/>
</dbReference>
<sequence length="389" mass="43757">MASLKKNVEQVLTARGLSRAELSSRVGLSESELVSFLRAPPKRSEGLLQKLSRELLVPDFFLFAEAVPIPETRFPDFRLSKPARTGYARETLQWMDFATSIQLQADESAPNTKTTLSLKSAVGTTNNVSAAAKNLRQRLGFTFELQTEAKDARTLFAWLRRQIETLNVFVLLLSFPEKDGVGFCLTGKHYDVIVLNTRKQSPPRRLFTLAHEIFHCALGMSGVSDPFVINNAVERACNQFAVEFLAPAALVKQQSAKFIKSSTLEIDQLRRFAKAMKLSMHASVIRLVELEIYQASAIGAWQRFIRSNGDPEVSAGGGGRRQEEWKYKLAKYGFKFAEVFGEAKTRGLYDDYEFYQLSGIKPKYQDDYIQRSSRARPEDAIEDEGAEDA</sequence>
<feature type="compositionally biased region" description="Acidic residues" evidence="1">
    <location>
        <begin position="380"/>
        <end position="389"/>
    </location>
</feature>
<evidence type="ECO:0000313" key="3">
    <source>
        <dbReference type="EMBL" id="MBO1428737.1"/>
    </source>
</evidence>
<evidence type="ECO:0000259" key="2">
    <source>
        <dbReference type="Pfam" id="PF06114"/>
    </source>
</evidence>
<name>A0ABS3MB73_9BRAD</name>